<comment type="cofactor">
    <cofactor evidence="1">
        <name>Mg(2+)</name>
        <dbReference type="ChEBI" id="CHEBI:18420"/>
    </cofactor>
</comment>
<feature type="domain" description="Nudix hydrolase" evidence="3">
    <location>
        <begin position="16"/>
        <end position="147"/>
    </location>
</feature>
<dbReference type="PANTHER" id="PTHR43046">
    <property type="entry name" value="GDP-MANNOSE MANNOSYL HYDROLASE"/>
    <property type="match status" value="1"/>
</dbReference>
<dbReference type="PROSITE" id="PS51462">
    <property type="entry name" value="NUDIX"/>
    <property type="match status" value="1"/>
</dbReference>
<dbReference type="EMBL" id="CP002461">
    <property type="protein sequence ID" value="AEN98570.1"/>
    <property type="molecule type" value="Genomic_DNA"/>
</dbReference>
<dbReference type="HOGENOM" id="CLU_037162_7_0_9"/>
<dbReference type="PANTHER" id="PTHR43046:SF2">
    <property type="entry name" value="8-OXO-DGTP DIPHOSPHATASE-RELATED"/>
    <property type="match status" value="1"/>
</dbReference>
<protein>
    <recommendedName>
        <fullName evidence="3">Nudix hydrolase domain-containing protein</fullName>
    </recommendedName>
</protein>
<evidence type="ECO:0000313" key="4">
    <source>
        <dbReference type="EMBL" id="AEN98570.1"/>
    </source>
</evidence>
<name>G2KTX7_FRUST</name>
<dbReference type="Gene3D" id="3.90.79.10">
    <property type="entry name" value="Nucleoside Triphosphate Pyrophosphohydrolase"/>
    <property type="match status" value="1"/>
</dbReference>
<dbReference type="Proteomes" id="UP000001285">
    <property type="component" value="Chromosome"/>
</dbReference>
<dbReference type="STRING" id="714313.LSA_00840"/>
<dbReference type="KEGG" id="lsn:LSA_00840"/>
<dbReference type="RefSeq" id="WP_014081435.1">
    <property type="nucleotide sequence ID" value="NC_015978.1"/>
</dbReference>
<sequence length="154" mass="17745">MADYIKELRALVGHRSLILNTSAGALLNDKQELLLQERTGNDDWCFPGGFMEFGETLFETCKREFKEDSGVEIEPVTLLKTFDTDIYTYPNGDQTQLITNLFLVKKVSGHLLDHRTEETSDLRYFALDNLPHFFNEQSEKMVQAVIDYVEKNSK</sequence>
<proteinExistence type="predicted"/>
<accession>G2KTX7</accession>
<dbReference type="eggNOG" id="COG1051">
    <property type="taxonomic scope" value="Bacteria"/>
</dbReference>
<dbReference type="AlphaFoldDB" id="G2KTX7"/>
<evidence type="ECO:0000313" key="5">
    <source>
        <dbReference type="Proteomes" id="UP000001285"/>
    </source>
</evidence>
<reference evidence="4 5" key="1">
    <citation type="journal article" date="2011" name="Microb. Cell Fact.">
        <title>Genomic analysis reveals Lactobacillus sanfranciscensis as stable element in traditional sourdoughs.</title>
        <authorList>
            <person name="Vogel R.F."/>
            <person name="Pavlovic M."/>
            <person name="Ehrmann M.A."/>
            <person name="Wiezer A."/>
            <person name="Liesegang H."/>
            <person name="Offschanka S."/>
            <person name="Voget S."/>
            <person name="Angelov A."/>
            <person name="Bocker G."/>
            <person name="Liebl W."/>
        </authorList>
    </citation>
    <scope>NUCLEOTIDE SEQUENCE [LARGE SCALE GENOMIC DNA]</scope>
    <source>
        <strain evidence="4 5">TMW 1.1304</strain>
    </source>
</reference>
<gene>
    <name evidence="4" type="ordered locus">LSA_00840</name>
</gene>
<dbReference type="InterPro" id="IPR015797">
    <property type="entry name" value="NUDIX_hydrolase-like_dom_sf"/>
</dbReference>
<dbReference type="GO" id="GO:0016787">
    <property type="term" value="F:hydrolase activity"/>
    <property type="evidence" value="ECO:0007669"/>
    <property type="project" value="UniProtKB-KW"/>
</dbReference>
<evidence type="ECO:0000256" key="2">
    <source>
        <dbReference type="ARBA" id="ARBA00022801"/>
    </source>
</evidence>
<organism evidence="4 5">
    <name type="scientific">Fructilactobacillus sanfranciscensis (strain TMW 1.1304)</name>
    <name type="common">Lactobacillus sanfranciscensis</name>
    <dbReference type="NCBI Taxonomy" id="714313"/>
    <lineage>
        <taxon>Bacteria</taxon>
        <taxon>Bacillati</taxon>
        <taxon>Bacillota</taxon>
        <taxon>Bacilli</taxon>
        <taxon>Lactobacillales</taxon>
        <taxon>Lactobacillaceae</taxon>
        <taxon>Fructilactobacillus</taxon>
    </lineage>
</organism>
<dbReference type="OrthoDB" id="9787476at2"/>
<evidence type="ECO:0000259" key="3">
    <source>
        <dbReference type="PROSITE" id="PS51462"/>
    </source>
</evidence>
<dbReference type="InterPro" id="IPR000086">
    <property type="entry name" value="NUDIX_hydrolase_dom"/>
</dbReference>
<evidence type="ECO:0000256" key="1">
    <source>
        <dbReference type="ARBA" id="ARBA00001946"/>
    </source>
</evidence>
<dbReference type="CDD" id="cd04677">
    <property type="entry name" value="NUDIX_Hydrolase"/>
    <property type="match status" value="1"/>
</dbReference>
<keyword evidence="5" id="KW-1185">Reference proteome</keyword>
<dbReference type="SUPFAM" id="SSF55811">
    <property type="entry name" value="Nudix"/>
    <property type="match status" value="1"/>
</dbReference>
<keyword evidence="2" id="KW-0378">Hydrolase</keyword>
<dbReference type="Pfam" id="PF00293">
    <property type="entry name" value="NUDIX"/>
    <property type="match status" value="1"/>
</dbReference>